<dbReference type="AlphaFoldDB" id="A0A7M5XJ53"/>
<dbReference type="InterPro" id="IPR018527">
    <property type="entry name" value="Rubredoxin_Fe_BS"/>
</dbReference>
<dbReference type="RefSeq" id="XP_066928985.1">
    <property type="nucleotide sequence ID" value="XM_067072884.1"/>
</dbReference>
<dbReference type="PROSITE" id="PS00202">
    <property type="entry name" value="RUBREDOXIN"/>
    <property type="match status" value="1"/>
</dbReference>
<evidence type="ECO:0000313" key="2">
    <source>
        <dbReference type="EnsemblMetazoa" id="CLYHEMP024202.1"/>
    </source>
</evidence>
<accession>A0A7M5XJ53</accession>
<dbReference type="Proteomes" id="UP000594262">
    <property type="component" value="Unplaced"/>
</dbReference>
<evidence type="ECO:0000313" key="3">
    <source>
        <dbReference type="Proteomes" id="UP000594262"/>
    </source>
</evidence>
<reference evidence="2" key="1">
    <citation type="submission" date="2021-01" db="UniProtKB">
        <authorList>
            <consortium name="EnsemblMetazoa"/>
        </authorList>
    </citation>
    <scope>IDENTIFICATION</scope>
</reference>
<sequence length="345" mass="39877">MRTRPIPLICRPWVHNHFGISEGKQQSIKQTLTFKPFVPLSIRTERMSSDFSESFLSLWEKLQQKMPPIEKQLIHANKLEVVHGSLVETFGEPFSIFTKYVKVFDLYFVATETSDDLKVLHGASVLYQYLDNNDDGKPDNETIYQKLIEVKALMVMFADEKEMDKNEHILEQIDDLGFTLQDLEADETRPGSTHPEYFDASLEECFHMVTVGYNEAYPEIFGTKRGSKIADAMDKARGGYFPKIPKQYPSSAWFSYYDETCEYCDCMIVEYMYWLKTSILGAQAFRAEQIDDEWRCPTCDSVQEIDPDGYALMTDPQYKFATVCPVKLDRIPTFVPPPKKDCILL</sequence>
<organism evidence="2 3">
    <name type="scientific">Clytia hemisphaerica</name>
    <dbReference type="NCBI Taxonomy" id="252671"/>
    <lineage>
        <taxon>Eukaryota</taxon>
        <taxon>Metazoa</taxon>
        <taxon>Cnidaria</taxon>
        <taxon>Hydrozoa</taxon>
        <taxon>Hydroidolina</taxon>
        <taxon>Leptothecata</taxon>
        <taxon>Obeliida</taxon>
        <taxon>Clytiidae</taxon>
        <taxon>Clytia</taxon>
    </lineage>
</organism>
<evidence type="ECO:0000256" key="1">
    <source>
        <dbReference type="ARBA" id="ARBA00022723"/>
    </source>
</evidence>
<dbReference type="OrthoDB" id="337295at2759"/>
<dbReference type="GeneID" id="136816543"/>
<proteinExistence type="predicted"/>
<protein>
    <submittedName>
        <fullName evidence="2">Uncharacterized protein</fullName>
    </submittedName>
</protein>
<keyword evidence="3" id="KW-1185">Reference proteome</keyword>
<dbReference type="GO" id="GO:0046872">
    <property type="term" value="F:metal ion binding"/>
    <property type="evidence" value="ECO:0007669"/>
    <property type="project" value="UniProtKB-KW"/>
</dbReference>
<keyword evidence="1" id="KW-0479">Metal-binding</keyword>
<name>A0A7M5XJ53_9CNID</name>
<dbReference type="EnsemblMetazoa" id="CLYHEMT024202.1">
    <property type="protein sequence ID" value="CLYHEMP024202.1"/>
    <property type="gene ID" value="CLYHEMG024202"/>
</dbReference>